<dbReference type="SUPFAM" id="SSF53756">
    <property type="entry name" value="UDP-Glycosyltransferase/glycogen phosphorylase"/>
    <property type="match status" value="1"/>
</dbReference>
<dbReference type="Gene3D" id="3.40.50.12580">
    <property type="match status" value="1"/>
</dbReference>
<dbReference type="RefSeq" id="WP_066146645.1">
    <property type="nucleotide sequence ID" value="NZ_CBCSGM010000011.1"/>
</dbReference>
<accession>A0A2X4ZAL5</accession>
<keyword evidence="2" id="KW-1185">Reference proteome</keyword>
<proteinExistence type="predicted"/>
<sequence length="291" mass="33447">MQNPINFLTVPGLYGKVVNSFIEPIQTHLGKSKISKESIPNSINLHFFLEEHYRKQSKSEIGTSVFMSHGLADKGWWDINSINTYDYVCVPGPLWMRKMIQEGIPEKKILMVGYPKLDPLYFIKKEEKQVKKVLWAPTHNNSISSYPQFNDYLNQFPVDFVIESSLHPQNKQNNKPTFTELAHADIVIADSGSLLYEAWALNIPVIFPDWLVKEKLLRHYPTTLEAKIYRENIGYHATSFEHLIELIYCALQHGVDQSAKKLIDEILPPSFRGNSGKITAEKLLTLQMKSK</sequence>
<dbReference type="AlphaFoldDB" id="A0A2X4ZAL5"/>
<gene>
    <name evidence="1" type="ORF">NCTC4824_03249</name>
</gene>
<evidence type="ECO:0000313" key="2">
    <source>
        <dbReference type="Proteomes" id="UP000249134"/>
    </source>
</evidence>
<reference evidence="1 2" key="1">
    <citation type="submission" date="2018-06" db="EMBL/GenBank/DDBJ databases">
        <authorList>
            <consortium name="Pathogen Informatics"/>
            <person name="Doyle S."/>
        </authorList>
    </citation>
    <scope>NUCLEOTIDE SEQUENCE [LARGE SCALE GENOMIC DNA]</scope>
    <source>
        <strain evidence="1 2">NCTC4824</strain>
    </source>
</reference>
<organism evidence="1 2">
    <name type="scientific">Lederbergia lenta</name>
    <name type="common">Bacillus lentus</name>
    <dbReference type="NCBI Taxonomy" id="1467"/>
    <lineage>
        <taxon>Bacteria</taxon>
        <taxon>Bacillati</taxon>
        <taxon>Bacillota</taxon>
        <taxon>Bacilli</taxon>
        <taxon>Bacillales</taxon>
        <taxon>Bacillaceae</taxon>
        <taxon>Lederbergia</taxon>
    </lineage>
</organism>
<dbReference type="KEGG" id="blen:NCTC4824_03249"/>
<evidence type="ECO:0000313" key="1">
    <source>
        <dbReference type="EMBL" id="SQI61485.1"/>
    </source>
</evidence>
<dbReference type="InterPro" id="IPR043148">
    <property type="entry name" value="TagF_C"/>
</dbReference>
<dbReference type="STRING" id="1348624.GCA_001591545_04032"/>
<dbReference type="Proteomes" id="UP000249134">
    <property type="component" value="Chromosome 1"/>
</dbReference>
<dbReference type="EMBL" id="LS483476">
    <property type="protein sequence ID" value="SQI61485.1"/>
    <property type="molecule type" value="Genomic_DNA"/>
</dbReference>
<protein>
    <submittedName>
        <fullName evidence="1">UDP-N-acetylglucosamine 2-epimerase</fullName>
    </submittedName>
</protein>
<name>A0A2X4ZAL5_LEDLE</name>